<name>A0A1I3TRN5_9BACT</name>
<sequence length="295" mass="33185">MQPQPEQKNVVIVSGMSGSGKSTALKVFEDMGFFCVDGLPARMAPALIELFFNSSAKDYPGLAMGMDLRQPDFVGQWKEVLLDVQKFSVRPTILFTDSSNQILLRRYATTRRPHPLASGNLGLEGALEREREILEPIRAQADLVIDTSHYSVHDLRRVIQDKWESLSSRSQGMRVHLISFGFKYGAPAEADMVTDLRFLPNPYFDEALRPMSGKDEAIARYVLDSNPGREYLRRLLEFLDFTLPLYALEGRYRLTMAFGCTGGRHRSVAVTEAVLAHLGEQGFNVSVEHRHFSLG</sequence>
<evidence type="ECO:0000256" key="3">
    <source>
        <dbReference type="ARBA" id="ARBA00023134"/>
    </source>
</evidence>
<feature type="domain" description="RapZ C-terminal" evidence="6">
    <location>
        <begin position="173"/>
        <end position="292"/>
    </location>
</feature>
<dbReference type="NCBIfam" id="NF003828">
    <property type="entry name" value="PRK05416.1"/>
    <property type="match status" value="1"/>
</dbReference>
<dbReference type="PANTHER" id="PTHR30448">
    <property type="entry name" value="RNASE ADAPTER PROTEIN RAPZ"/>
    <property type="match status" value="1"/>
</dbReference>
<dbReference type="SUPFAM" id="SSF52540">
    <property type="entry name" value="P-loop containing nucleoside triphosphate hydrolases"/>
    <property type="match status" value="1"/>
</dbReference>
<dbReference type="GO" id="GO:0005524">
    <property type="term" value="F:ATP binding"/>
    <property type="evidence" value="ECO:0007669"/>
    <property type="project" value="UniProtKB-UniRule"/>
</dbReference>
<evidence type="ECO:0000259" key="6">
    <source>
        <dbReference type="Pfam" id="PF22740"/>
    </source>
</evidence>
<dbReference type="OrthoDB" id="9784461at2"/>
<dbReference type="InterPro" id="IPR053931">
    <property type="entry name" value="RapZ_C"/>
</dbReference>
<dbReference type="PANTHER" id="PTHR30448:SF0">
    <property type="entry name" value="RNASE ADAPTER PROTEIN RAPZ"/>
    <property type="match status" value="1"/>
</dbReference>
<dbReference type="STRING" id="52560.SAMN04488082_10690"/>
<dbReference type="Pfam" id="PF22740">
    <property type="entry name" value="PapZ_C"/>
    <property type="match status" value="1"/>
</dbReference>
<proteinExistence type="inferred from homology"/>
<evidence type="ECO:0000256" key="1">
    <source>
        <dbReference type="ARBA" id="ARBA00022741"/>
    </source>
</evidence>
<organism evidence="7 8">
    <name type="scientific">Desulfomicrobium apsheronum</name>
    <dbReference type="NCBI Taxonomy" id="52560"/>
    <lineage>
        <taxon>Bacteria</taxon>
        <taxon>Pseudomonadati</taxon>
        <taxon>Thermodesulfobacteriota</taxon>
        <taxon>Desulfovibrionia</taxon>
        <taxon>Desulfovibrionales</taxon>
        <taxon>Desulfomicrobiaceae</taxon>
        <taxon>Desulfomicrobium</taxon>
    </lineage>
</organism>
<dbReference type="EMBL" id="FORX01000006">
    <property type="protein sequence ID" value="SFJ73924.1"/>
    <property type="molecule type" value="Genomic_DNA"/>
</dbReference>
<dbReference type="InterPro" id="IPR053930">
    <property type="entry name" value="RapZ-like_N"/>
</dbReference>
<protein>
    <submittedName>
        <fullName evidence="7">UPF0042 nucleotide-binding protein</fullName>
    </submittedName>
</protein>
<dbReference type="Pfam" id="PF03668">
    <property type="entry name" value="RapZ-like_N"/>
    <property type="match status" value="1"/>
</dbReference>
<accession>A0A1I3TRN5</accession>
<dbReference type="GO" id="GO:0005525">
    <property type="term" value="F:GTP binding"/>
    <property type="evidence" value="ECO:0007669"/>
    <property type="project" value="UniProtKB-UniRule"/>
</dbReference>
<evidence type="ECO:0000256" key="2">
    <source>
        <dbReference type="ARBA" id="ARBA00022840"/>
    </source>
</evidence>
<evidence type="ECO:0000259" key="5">
    <source>
        <dbReference type="Pfam" id="PF03668"/>
    </source>
</evidence>
<feature type="binding site" evidence="4">
    <location>
        <begin position="15"/>
        <end position="22"/>
    </location>
    <ligand>
        <name>ATP</name>
        <dbReference type="ChEBI" id="CHEBI:30616"/>
    </ligand>
</feature>
<dbReference type="RefSeq" id="WP_092373925.1">
    <property type="nucleotide sequence ID" value="NZ_FORX01000006.1"/>
</dbReference>
<feature type="binding site" evidence="4">
    <location>
        <begin position="67"/>
        <end position="70"/>
    </location>
    <ligand>
        <name>GTP</name>
        <dbReference type="ChEBI" id="CHEBI:37565"/>
    </ligand>
</feature>
<dbReference type="HAMAP" id="MF_00636">
    <property type="entry name" value="RapZ_like"/>
    <property type="match status" value="1"/>
</dbReference>
<reference evidence="8" key="1">
    <citation type="submission" date="2016-10" db="EMBL/GenBank/DDBJ databases">
        <authorList>
            <person name="Varghese N."/>
            <person name="Submissions S."/>
        </authorList>
    </citation>
    <scope>NUCLEOTIDE SEQUENCE [LARGE SCALE GENOMIC DNA]</scope>
    <source>
        <strain evidence="8">DSM 5918</strain>
    </source>
</reference>
<evidence type="ECO:0000256" key="4">
    <source>
        <dbReference type="HAMAP-Rule" id="MF_00636"/>
    </source>
</evidence>
<gene>
    <name evidence="7" type="ORF">SAMN04488082_10690</name>
</gene>
<dbReference type="Proteomes" id="UP000198635">
    <property type="component" value="Unassembled WGS sequence"/>
</dbReference>
<evidence type="ECO:0000313" key="8">
    <source>
        <dbReference type="Proteomes" id="UP000198635"/>
    </source>
</evidence>
<keyword evidence="3 4" id="KW-0342">GTP-binding</keyword>
<dbReference type="InterPro" id="IPR005337">
    <property type="entry name" value="RapZ-like"/>
</dbReference>
<dbReference type="PIRSF" id="PIRSF005052">
    <property type="entry name" value="P-loopkin"/>
    <property type="match status" value="1"/>
</dbReference>
<dbReference type="InterPro" id="IPR027417">
    <property type="entry name" value="P-loop_NTPase"/>
</dbReference>
<evidence type="ECO:0000313" key="7">
    <source>
        <dbReference type="EMBL" id="SFJ73924.1"/>
    </source>
</evidence>
<dbReference type="AlphaFoldDB" id="A0A1I3TRN5"/>
<keyword evidence="2 4" id="KW-0067">ATP-binding</keyword>
<feature type="domain" description="RapZ-like N-terminal" evidence="5">
    <location>
        <begin position="9"/>
        <end position="162"/>
    </location>
</feature>
<keyword evidence="1 4" id="KW-0547">Nucleotide-binding</keyword>
<keyword evidence="8" id="KW-1185">Reference proteome</keyword>